<dbReference type="InterPro" id="IPR006620">
    <property type="entry name" value="Pro_4_hyd_alph"/>
</dbReference>
<evidence type="ECO:0000256" key="14">
    <source>
        <dbReference type="SAM" id="SignalP"/>
    </source>
</evidence>
<keyword evidence="10" id="KW-0560">Oxidoreductase</keyword>
<evidence type="ECO:0000313" key="17">
    <source>
        <dbReference type="Proteomes" id="UP000008711"/>
    </source>
</evidence>
<evidence type="ECO:0000256" key="6">
    <source>
        <dbReference type="ARBA" id="ARBA00022723"/>
    </source>
</evidence>
<proteinExistence type="inferred from homology"/>
<dbReference type="Proteomes" id="UP000008711">
    <property type="component" value="Unassembled WGS sequence"/>
</dbReference>
<keyword evidence="12" id="KW-0325">Glycoprotein</keyword>
<dbReference type="PhylomeDB" id="B3P553"/>
<dbReference type="EC" id="1.14.11.2" evidence="5"/>
<name>B3P553_DROER</name>
<reference evidence="16 17" key="2">
    <citation type="journal article" date="2008" name="Bioinformatics">
        <title>Assembly reconciliation.</title>
        <authorList>
            <person name="Zimin A.V."/>
            <person name="Smith D.R."/>
            <person name="Sutton G."/>
            <person name="Yorke J.A."/>
        </authorList>
    </citation>
    <scope>NUCLEOTIDE SEQUENCE [LARGE SCALE GENOMIC DNA]</scope>
    <source>
        <strain evidence="16 17">TSC#14021-0224.01</strain>
    </source>
</reference>
<dbReference type="OrthoDB" id="420380at2759"/>
<dbReference type="GO" id="GO:0005788">
    <property type="term" value="C:endoplasmic reticulum lumen"/>
    <property type="evidence" value="ECO:0007669"/>
    <property type="project" value="UniProtKB-SubCell"/>
</dbReference>
<evidence type="ECO:0000256" key="8">
    <source>
        <dbReference type="ARBA" id="ARBA00022896"/>
    </source>
</evidence>
<protein>
    <recommendedName>
        <fullName evidence="5">procollagen-proline 4-dioxygenase</fullName>
        <ecNumber evidence="5">1.14.11.2</ecNumber>
    </recommendedName>
</protein>
<comment type="cofactor">
    <cofactor evidence="1">
        <name>L-ascorbate</name>
        <dbReference type="ChEBI" id="CHEBI:38290"/>
    </cofactor>
</comment>
<keyword evidence="6" id="KW-0479">Metal-binding</keyword>
<feature type="chain" id="PRO_5002796166" description="procollagen-proline 4-dioxygenase" evidence="14">
    <location>
        <begin position="29"/>
        <end position="525"/>
    </location>
</feature>
<evidence type="ECO:0000256" key="9">
    <source>
        <dbReference type="ARBA" id="ARBA00022964"/>
    </source>
</evidence>
<dbReference type="Gene3D" id="1.25.40.10">
    <property type="entry name" value="Tetratricopeptide repeat domain"/>
    <property type="match status" value="1"/>
</dbReference>
<dbReference type="Gene3D" id="6.10.140.1460">
    <property type="match status" value="1"/>
</dbReference>
<evidence type="ECO:0000256" key="13">
    <source>
        <dbReference type="SAM" id="Coils"/>
    </source>
</evidence>
<comment type="subcellular location">
    <subcellularLocation>
        <location evidence="3">Endoplasmic reticulum lumen</location>
    </subcellularLocation>
</comment>
<dbReference type="InterPro" id="IPR044862">
    <property type="entry name" value="Pro_4_hyd_alph_FE2OG_OXY"/>
</dbReference>
<dbReference type="FunFam" id="2.60.120.620:FF:000011">
    <property type="entry name" value="Prolyl alpha subunit"/>
    <property type="match status" value="1"/>
</dbReference>
<keyword evidence="8" id="KW-0847">Vitamin C</keyword>
<dbReference type="GO" id="GO:0031418">
    <property type="term" value="F:L-ascorbic acid binding"/>
    <property type="evidence" value="ECO:0007669"/>
    <property type="project" value="UniProtKB-KW"/>
</dbReference>
<gene>
    <name evidence="16" type="primary">Dere\GG11918</name>
    <name evidence="16" type="ORF">Dere_GG11918</name>
</gene>
<dbReference type="GO" id="GO:0004656">
    <property type="term" value="F:procollagen-proline 4-dioxygenase activity"/>
    <property type="evidence" value="ECO:0007669"/>
    <property type="project" value="UniProtKB-EC"/>
</dbReference>
<feature type="signal peptide" evidence="14">
    <location>
        <begin position="1"/>
        <end position="28"/>
    </location>
</feature>
<feature type="domain" description="Fe2OG dioxygenase" evidence="15">
    <location>
        <begin position="405"/>
        <end position="511"/>
    </location>
</feature>
<accession>B3P553</accession>
<dbReference type="Gene3D" id="2.60.120.620">
    <property type="entry name" value="q2cbj1_9rhob like domain"/>
    <property type="match status" value="1"/>
</dbReference>
<evidence type="ECO:0000256" key="2">
    <source>
        <dbReference type="ARBA" id="ARBA00002035"/>
    </source>
</evidence>
<evidence type="ECO:0000256" key="1">
    <source>
        <dbReference type="ARBA" id="ARBA00001961"/>
    </source>
</evidence>
<keyword evidence="9" id="KW-0223">Dioxygenase</keyword>
<evidence type="ECO:0000256" key="4">
    <source>
        <dbReference type="ARBA" id="ARBA00006511"/>
    </source>
</evidence>
<evidence type="ECO:0000256" key="10">
    <source>
        <dbReference type="ARBA" id="ARBA00023002"/>
    </source>
</evidence>
<comment type="function">
    <text evidence="2">Catalyzes the post-translational formation of 4-hydroxyproline in -Xaa-Pro-Gly- sequences in collagens and other proteins.</text>
</comment>
<dbReference type="AlphaFoldDB" id="B3P553"/>
<keyword evidence="13" id="KW-0175">Coiled coil</keyword>
<keyword evidence="14" id="KW-0732">Signal</keyword>
<evidence type="ECO:0000256" key="7">
    <source>
        <dbReference type="ARBA" id="ARBA00022824"/>
    </source>
</evidence>
<comment type="similarity">
    <text evidence="4">Belongs to the P4HA family.</text>
</comment>
<dbReference type="SMART" id="SM00702">
    <property type="entry name" value="P4Hc"/>
    <property type="match status" value="1"/>
</dbReference>
<dbReference type="GO" id="GO:0005506">
    <property type="term" value="F:iron ion binding"/>
    <property type="evidence" value="ECO:0007669"/>
    <property type="project" value="InterPro"/>
</dbReference>
<feature type="coiled-coil region" evidence="13">
    <location>
        <begin position="43"/>
        <end position="77"/>
    </location>
</feature>
<dbReference type="InterPro" id="IPR013547">
    <property type="entry name" value="P4H_N"/>
</dbReference>
<dbReference type="InterPro" id="IPR011990">
    <property type="entry name" value="TPR-like_helical_dom_sf"/>
</dbReference>
<evidence type="ECO:0000256" key="5">
    <source>
        <dbReference type="ARBA" id="ARBA00012269"/>
    </source>
</evidence>
<dbReference type="PANTHER" id="PTHR10869:SF244">
    <property type="entry name" value="PROLYL 4-HYDROXYLASE SUBUNIT ALPHA-2"/>
    <property type="match status" value="1"/>
</dbReference>
<dbReference type="eggNOG" id="KOG1591">
    <property type="taxonomic scope" value="Eukaryota"/>
</dbReference>
<evidence type="ECO:0000256" key="11">
    <source>
        <dbReference type="ARBA" id="ARBA00023004"/>
    </source>
</evidence>
<dbReference type="HOGENOM" id="CLU_024155_2_0_1"/>
<dbReference type="PROSITE" id="PS51471">
    <property type="entry name" value="FE2OG_OXY"/>
    <property type="match status" value="1"/>
</dbReference>
<reference evidence="16 17" key="1">
    <citation type="journal article" date="2007" name="Nature">
        <title>Evolution of genes and genomes on the Drosophila phylogeny.</title>
        <authorList>
            <consortium name="Drosophila 12 Genomes Consortium"/>
            <person name="Clark A.G."/>
            <person name="Eisen M.B."/>
            <person name="Smith D.R."/>
            <person name="Bergman C.M."/>
            <person name="Oliver B."/>
            <person name="Markow T.A."/>
            <person name="Kaufman T.C."/>
            <person name="Kellis M."/>
            <person name="Gelbart W."/>
            <person name="Iyer V.N."/>
            <person name="Pollard D.A."/>
            <person name="Sackton T.B."/>
            <person name="Larracuente A.M."/>
            <person name="Singh N.D."/>
            <person name="Abad J.P."/>
            <person name="Abt D.N."/>
            <person name="Adryan B."/>
            <person name="Aguade M."/>
            <person name="Akashi H."/>
            <person name="Anderson W.W."/>
            <person name="Aquadro C.F."/>
            <person name="Ardell D.H."/>
            <person name="Arguello R."/>
            <person name="Artieri C.G."/>
            <person name="Barbash D.A."/>
            <person name="Barker D."/>
            <person name="Barsanti P."/>
            <person name="Batterham P."/>
            <person name="Batzoglou S."/>
            <person name="Begun D."/>
            <person name="Bhutkar A."/>
            <person name="Blanco E."/>
            <person name="Bosak S.A."/>
            <person name="Bradley R.K."/>
            <person name="Brand A.D."/>
            <person name="Brent M.R."/>
            <person name="Brooks A.N."/>
            <person name="Brown R.H."/>
            <person name="Butlin R.K."/>
            <person name="Caggese C."/>
            <person name="Calvi B.R."/>
            <person name="Bernardo de Carvalho A."/>
            <person name="Caspi A."/>
            <person name="Castrezana S."/>
            <person name="Celniker S.E."/>
            <person name="Chang J.L."/>
            <person name="Chapple C."/>
            <person name="Chatterji S."/>
            <person name="Chinwalla A."/>
            <person name="Civetta A."/>
            <person name="Clifton S.W."/>
            <person name="Comeron J.M."/>
            <person name="Costello J.C."/>
            <person name="Coyne J.A."/>
            <person name="Daub J."/>
            <person name="David R.G."/>
            <person name="Delcher A.L."/>
            <person name="Delehaunty K."/>
            <person name="Do C.B."/>
            <person name="Ebling H."/>
            <person name="Edwards K."/>
            <person name="Eickbush T."/>
            <person name="Evans J.D."/>
            <person name="Filipski A."/>
            <person name="Findeiss S."/>
            <person name="Freyhult E."/>
            <person name="Fulton L."/>
            <person name="Fulton R."/>
            <person name="Garcia A.C."/>
            <person name="Gardiner A."/>
            <person name="Garfield D.A."/>
            <person name="Garvin B.E."/>
            <person name="Gibson G."/>
            <person name="Gilbert D."/>
            <person name="Gnerre S."/>
            <person name="Godfrey J."/>
            <person name="Good R."/>
            <person name="Gotea V."/>
            <person name="Gravely B."/>
            <person name="Greenberg A.J."/>
            <person name="Griffiths-Jones S."/>
            <person name="Gross S."/>
            <person name="Guigo R."/>
            <person name="Gustafson E.A."/>
            <person name="Haerty W."/>
            <person name="Hahn M.W."/>
            <person name="Halligan D.L."/>
            <person name="Halpern A.L."/>
            <person name="Halter G.M."/>
            <person name="Han M.V."/>
            <person name="Heger A."/>
            <person name="Hillier L."/>
            <person name="Hinrichs A.S."/>
            <person name="Holmes I."/>
            <person name="Hoskins R.A."/>
            <person name="Hubisz M.J."/>
            <person name="Hultmark D."/>
            <person name="Huntley M.A."/>
            <person name="Jaffe D.B."/>
            <person name="Jagadeeshan S."/>
            <person name="Jeck W.R."/>
            <person name="Johnson J."/>
            <person name="Jones C.D."/>
            <person name="Jordan W.C."/>
            <person name="Karpen G.H."/>
            <person name="Kataoka E."/>
            <person name="Keightley P.D."/>
            <person name="Kheradpour P."/>
            <person name="Kirkness E.F."/>
            <person name="Koerich L.B."/>
            <person name="Kristiansen K."/>
            <person name="Kudrna D."/>
            <person name="Kulathinal R.J."/>
            <person name="Kumar S."/>
            <person name="Kwok R."/>
            <person name="Lander E."/>
            <person name="Langley C.H."/>
            <person name="Lapoint R."/>
            <person name="Lazzaro B.P."/>
            <person name="Lee S.J."/>
            <person name="Levesque L."/>
            <person name="Li R."/>
            <person name="Lin C.F."/>
            <person name="Lin M.F."/>
            <person name="Lindblad-Toh K."/>
            <person name="Llopart A."/>
            <person name="Long M."/>
            <person name="Low L."/>
            <person name="Lozovsky E."/>
            <person name="Lu J."/>
            <person name="Luo M."/>
            <person name="Machado C.A."/>
            <person name="Makalowski W."/>
            <person name="Marzo M."/>
            <person name="Matsuda M."/>
            <person name="Matzkin L."/>
            <person name="McAllister B."/>
            <person name="McBride C.S."/>
            <person name="McKernan B."/>
            <person name="McKernan K."/>
            <person name="Mendez-Lago M."/>
            <person name="Minx P."/>
            <person name="Mollenhauer M.U."/>
            <person name="Montooth K."/>
            <person name="Mount S.M."/>
            <person name="Mu X."/>
            <person name="Myers E."/>
            <person name="Negre B."/>
            <person name="Newfeld S."/>
            <person name="Nielsen R."/>
            <person name="Noor M.A."/>
            <person name="O'Grady P."/>
            <person name="Pachter L."/>
            <person name="Papaceit M."/>
            <person name="Parisi M.J."/>
            <person name="Parisi M."/>
            <person name="Parts L."/>
            <person name="Pedersen J.S."/>
            <person name="Pesole G."/>
            <person name="Phillippy A.M."/>
            <person name="Ponting C.P."/>
            <person name="Pop M."/>
            <person name="Porcelli D."/>
            <person name="Powell J.R."/>
            <person name="Prohaska S."/>
            <person name="Pruitt K."/>
            <person name="Puig M."/>
            <person name="Quesneville H."/>
            <person name="Ram K.R."/>
            <person name="Rand D."/>
            <person name="Rasmussen M.D."/>
            <person name="Reed L.K."/>
            <person name="Reenan R."/>
            <person name="Reily A."/>
            <person name="Remington K.A."/>
            <person name="Rieger T.T."/>
            <person name="Ritchie M.G."/>
            <person name="Robin C."/>
            <person name="Rogers Y.H."/>
            <person name="Rohde C."/>
            <person name="Rozas J."/>
            <person name="Rubenfield M.J."/>
            <person name="Ruiz A."/>
            <person name="Russo S."/>
            <person name="Salzberg S.L."/>
            <person name="Sanchez-Gracia A."/>
            <person name="Saranga D.J."/>
            <person name="Sato H."/>
            <person name="Schaeffer S.W."/>
            <person name="Schatz M.C."/>
            <person name="Schlenke T."/>
            <person name="Schwartz R."/>
            <person name="Segarra C."/>
            <person name="Singh R.S."/>
            <person name="Sirot L."/>
            <person name="Sirota M."/>
            <person name="Sisneros N.B."/>
            <person name="Smith C.D."/>
            <person name="Smith T.F."/>
            <person name="Spieth J."/>
            <person name="Stage D.E."/>
            <person name="Stark A."/>
            <person name="Stephan W."/>
            <person name="Strausberg R.L."/>
            <person name="Strempel S."/>
            <person name="Sturgill D."/>
            <person name="Sutton G."/>
            <person name="Sutton G.G."/>
            <person name="Tao W."/>
            <person name="Teichmann S."/>
            <person name="Tobari Y.N."/>
            <person name="Tomimura Y."/>
            <person name="Tsolas J.M."/>
            <person name="Valente V.L."/>
            <person name="Venter E."/>
            <person name="Venter J.C."/>
            <person name="Vicario S."/>
            <person name="Vieira F.G."/>
            <person name="Vilella A.J."/>
            <person name="Villasante A."/>
            <person name="Walenz B."/>
            <person name="Wang J."/>
            <person name="Wasserman M."/>
            <person name="Watts T."/>
            <person name="Wilson D."/>
            <person name="Wilson R.K."/>
            <person name="Wing R.A."/>
            <person name="Wolfner M.F."/>
            <person name="Wong A."/>
            <person name="Wong G.K."/>
            <person name="Wu C.I."/>
            <person name="Wu G."/>
            <person name="Yamamoto D."/>
            <person name="Yang H.P."/>
            <person name="Yang S.P."/>
            <person name="Yorke J.A."/>
            <person name="Yoshida K."/>
            <person name="Zdobnov E."/>
            <person name="Zhang P."/>
            <person name="Zhang Y."/>
            <person name="Zimin A.V."/>
            <person name="Baldwin J."/>
            <person name="Abdouelleil A."/>
            <person name="Abdulkadir J."/>
            <person name="Abebe A."/>
            <person name="Abera B."/>
            <person name="Abreu J."/>
            <person name="Acer S.C."/>
            <person name="Aftuck L."/>
            <person name="Alexander A."/>
            <person name="An P."/>
            <person name="Anderson E."/>
            <person name="Anderson S."/>
            <person name="Arachi H."/>
            <person name="Azer M."/>
            <person name="Bachantsang P."/>
            <person name="Barry A."/>
            <person name="Bayul T."/>
            <person name="Berlin A."/>
            <person name="Bessette D."/>
            <person name="Bloom T."/>
            <person name="Blye J."/>
            <person name="Boguslavskiy L."/>
            <person name="Bonnet C."/>
            <person name="Boukhgalter B."/>
            <person name="Bourzgui I."/>
            <person name="Brown A."/>
            <person name="Cahill P."/>
            <person name="Channer S."/>
            <person name="Cheshatsang Y."/>
            <person name="Chuda L."/>
            <person name="Citroen M."/>
            <person name="Collymore A."/>
            <person name="Cooke P."/>
            <person name="Costello M."/>
            <person name="D'Aco K."/>
            <person name="Daza R."/>
            <person name="De Haan G."/>
            <person name="DeGray S."/>
            <person name="DeMaso C."/>
            <person name="Dhargay N."/>
            <person name="Dooley K."/>
            <person name="Dooley E."/>
            <person name="Doricent M."/>
            <person name="Dorje P."/>
            <person name="Dorjee K."/>
            <person name="Dupes A."/>
            <person name="Elong R."/>
            <person name="Falk J."/>
            <person name="Farina A."/>
            <person name="Faro S."/>
            <person name="Ferguson D."/>
            <person name="Fisher S."/>
            <person name="Foley C.D."/>
            <person name="Franke A."/>
            <person name="Friedrich D."/>
            <person name="Gadbois L."/>
            <person name="Gearin G."/>
            <person name="Gearin C.R."/>
            <person name="Giannoukos G."/>
            <person name="Goode T."/>
            <person name="Graham J."/>
            <person name="Grandbois E."/>
            <person name="Grewal S."/>
            <person name="Gyaltsen K."/>
            <person name="Hafez N."/>
            <person name="Hagos B."/>
            <person name="Hall J."/>
            <person name="Henson C."/>
            <person name="Hollinger A."/>
            <person name="Honan T."/>
            <person name="Huard M.D."/>
            <person name="Hughes L."/>
            <person name="Hurhula B."/>
            <person name="Husby M.E."/>
            <person name="Kamat A."/>
            <person name="Kanga B."/>
            <person name="Kashin S."/>
            <person name="Khazanovich D."/>
            <person name="Kisner P."/>
            <person name="Lance K."/>
            <person name="Lara M."/>
            <person name="Lee W."/>
            <person name="Lennon N."/>
            <person name="Letendre F."/>
            <person name="LeVine R."/>
            <person name="Lipovsky A."/>
            <person name="Liu X."/>
            <person name="Liu J."/>
            <person name="Liu S."/>
            <person name="Lokyitsang T."/>
            <person name="Lokyitsang Y."/>
            <person name="Lubonja R."/>
            <person name="Lui A."/>
            <person name="MacDonald P."/>
            <person name="Magnisalis V."/>
            <person name="Maru K."/>
            <person name="Matthews C."/>
            <person name="McCusker W."/>
            <person name="McDonough S."/>
            <person name="Mehta T."/>
            <person name="Meldrim J."/>
            <person name="Meneus L."/>
            <person name="Mihai O."/>
            <person name="Mihalev A."/>
            <person name="Mihova T."/>
            <person name="Mittelman R."/>
            <person name="Mlenga V."/>
            <person name="Montmayeur A."/>
            <person name="Mulrain L."/>
            <person name="Navidi A."/>
            <person name="Naylor J."/>
            <person name="Negash T."/>
            <person name="Nguyen T."/>
            <person name="Nguyen N."/>
            <person name="Nicol R."/>
            <person name="Norbu C."/>
            <person name="Norbu N."/>
            <person name="Novod N."/>
            <person name="O'Neill B."/>
            <person name="Osman S."/>
            <person name="Markiewicz E."/>
            <person name="Oyono O.L."/>
            <person name="Patti C."/>
            <person name="Phunkhang P."/>
            <person name="Pierre F."/>
            <person name="Priest M."/>
            <person name="Raghuraman S."/>
            <person name="Rege F."/>
            <person name="Reyes R."/>
            <person name="Rise C."/>
            <person name="Rogov P."/>
            <person name="Ross K."/>
            <person name="Ryan E."/>
            <person name="Settipalli S."/>
            <person name="Shea T."/>
            <person name="Sherpa N."/>
            <person name="Shi L."/>
            <person name="Shih D."/>
            <person name="Sparrow T."/>
            <person name="Spaulding J."/>
            <person name="Stalker J."/>
            <person name="Stange-Thomann N."/>
            <person name="Stavropoulos S."/>
            <person name="Stone C."/>
            <person name="Strader C."/>
            <person name="Tesfaye S."/>
            <person name="Thomson T."/>
            <person name="Thoulutsang Y."/>
            <person name="Thoulutsang D."/>
            <person name="Topham K."/>
            <person name="Topping I."/>
            <person name="Tsamla T."/>
            <person name="Vassiliev H."/>
            <person name="Vo A."/>
            <person name="Wangchuk T."/>
            <person name="Wangdi T."/>
            <person name="Weiand M."/>
            <person name="Wilkinson J."/>
            <person name="Wilson A."/>
            <person name="Yadav S."/>
            <person name="Young G."/>
            <person name="Yu Q."/>
            <person name="Zembek L."/>
            <person name="Zhong D."/>
            <person name="Zimmer A."/>
            <person name="Zwirko Z."/>
            <person name="Jaffe D.B."/>
            <person name="Alvarez P."/>
            <person name="Brockman W."/>
            <person name="Butler J."/>
            <person name="Chin C."/>
            <person name="Gnerre S."/>
            <person name="Grabherr M."/>
            <person name="Kleber M."/>
            <person name="Mauceli E."/>
            <person name="MacCallum I."/>
        </authorList>
    </citation>
    <scope>NUCLEOTIDE SEQUENCE [LARGE SCALE GENOMIC DNA]</scope>
    <source>
        <strain evidence="16 17">TSC#14021-0224.01</strain>
    </source>
</reference>
<dbReference type="InterPro" id="IPR005123">
    <property type="entry name" value="Oxoglu/Fe-dep_dioxygenase_dom"/>
</dbReference>
<keyword evidence="17" id="KW-1185">Reference proteome</keyword>
<dbReference type="PANTHER" id="PTHR10869">
    <property type="entry name" value="PROLYL 4-HYDROXYLASE ALPHA SUBUNIT"/>
    <property type="match status" value="1"/>
</dbReference>
<dbReference type="Pfam" id="PF13640">
    <property type="entry name" value="2OG-FeII_Oxy_3"/>
    <property type="match status" value="1"/>
</dbReference>
<evidence type="ECO:0000256" key="3">
    <source>
        <dbReference type="ARBA" id="ARBA00004319"/>
    </source>
</evidence>
<dbReference type="EMBL" id="CH954182">
    <property type="protein sequence ID" value="EDV53036.1"/>
    <property type="molecule type" value="Genomic_DNA"/>
</dbReference>
<evidence type="ECO:0000313" key="16">
    <source>
        <dbReference type="EMBL" id="EDV53036.1"/>
    </source>
</evidence>
<dbReference type="Pfam" id="PF08336">
    <property type="entry name" value="P4Ha_N"/>
    <property type="match status" value="1"/>
</dbReference>
<keyword evidence="7" id="KW-0256">Endoplasmic reticulum</keyword>
<evidence type="ECO:0000256" key="12">
    <source>
        <dbReference type="ARBA" id="ARBA00023180"/>
    </source>
</evidence>
<keyword evidence="11" id="KW-0408">Iron</keyword>
<sequence>MRSSKWLLPVRALLAYQVLLLLLRRVEGEESHCTSVAGMVKLLDLEARLIDNLEDYAAELEKKLETVRRSINSLRLENDRARGSTEEYLSNPLNAFSLIRRMNRDWIIWQLYMDDPVGIAQVERIQELREHMPTHTDVEEAVTALDRIQSTYGLNVSDIAQGLLNGKQYNVSLTVLDTYAMAQILFDQKNYLAAASWIYQSAVLMEVYTLAAPLQISKNEVRMVYTETLLKLNQNADALKVVNIALADNPQDIKLLLKKSEIETMIRTGTNNAAAAKGQAKGGTTAYQMGCRGQFPPSADGKLYCLYNRTTSAFLMLAPLKMELVGLDPYMVLYHDVLSAKEIKELQGMATPGLTRATVFQASSGRNEVVKTRTSKVAWFPDSYNPLTVRLNARIADMTGFNLYGSEMLQLMNYGLGGHYDQHYDFFNTINSNLTAMSGDRIATVLFYLTDVEQGGATVFPNIRKAVFPQRGSVIMWYNLQDNGQTDNKTLHAACPVIVGSKWVCNKWIREREQIFSRPCLKKPI</sequence>
<dbReference type="OMA" id="GHYDQHY"/>
<evidence type="ECO:0000259" key="15">
    <source>
        <dbReference type="PROSITE" id="PS51471"/>
    </source>
</evidence>
<organism evidence="16 17">
    <name type="scientific">Drosophila erecta</name>
    <name type="common">Fruit fly</name>
    <dbReference type="NCBI Taxonomy" id="7220"/>
    <lineage>
        <taxon>Eukaryota</taxon>
        <taxon>Metazoa</taxon>
        <taxon>Ecdysozoa</taxon>
        <taxon>Arthropoda</taxon>
        <taxon>Hexapoda</taxon>
        <taxon>Insecta</taxon>
        <taxon>Pterygota</taxon>
        <taxon>Neoptera</taxon>
        <taxon>Endopterygota</taxon>
        <taxon>Diptera</taxon>
        <taxon>Brachycera</taxon>
        <taxon>Muscomorpha</taxon>
        <taxon>Ephydroidea</taxon>
        <taxon>Drosophilidae</taxon>
        <taxon>Drosophila</taxon>
        <taxon>Sophophora</taxon>
    </lineage>
</organism>
<dbReference type="InterPro" id="IPR045054">
    <property type="entry name" value="P4HA-like"/>
</dbReference>